<evidence type="ECO:0000256" key="1">
    <source>
        <dbReference type="SAM" id="Coils"/>
    </source>
</evidence>
<dbReference type="EMBL" id="RRYP01008133">
    <property type="protein sequence ID" value="TNV79988.1"/>
    <property type="molecule type" value="Genomic_DNA"/>
</dbReference>
<feature type="region of interest" description="Disordered" evidence="2">
    <location>
        <begin position="48"/>
        <end position="80"/>
    </location>
</feature>
<sequence>MNHSEQPKRVRKSMKISPLDTKPLLAKQDLRRLSRVIQQSVQKSEYINSPLKRYHVPDPVQEHYGDFSNDKPPAPPKPQDKEYRCSLFLTKHAKKGLHTIETSPALDILKQLKHRKQGLEHHAIQLKGHSGKAYELKMKEIGREMNQVESEIQEIQARLMDERKLQRRRLMGIPDLKPKDGGFTRDTFVAMTSNNQDQHLTIADALITAERTREFIKLIVQKKEQLFGKHTISPR</sequence>
<evidence type="ECO:0000256" key="2">
    <source>
        <dbReference type="SAM" id="MobiDB-lite"/>
    </source>
</evidence>
<reference evidence="3" key="1">
    <citation type="submission" date="2019-06" db="EMBL/GenBank/DDBJ databases">
        <authorList>
            <person name="Zheng W."/>
        </authorList>
    </citation>
    <scope>NUCLEOTIDE SEQUENCE</scope>
    <source>
        <strain evidence="3">QDHG01</strain>
    </source>
</reference>
<evidence type="ECO:0000313" key="4">
    <source>
        <dbReference type="Proteomes" id="UP000785679"/>
    </source>
</evidence>
<feature type="compositionally biased region" description="Basic and acidic residues" evidence="2">
    <location>
        <begin position="60"/>
        <end position="69"/>
    </location>
</feature>
<keyword evidence="1" id="KW-0175">Coiled coil</keyword>
<name>A0A8J8NR49_HALGN</name>
<comment type="caution">
    <text evidence="3">The sequence shown here is derived from an EMBL/GenBank/DDBJ whole genome shotgun (WGS) entry which is preliminary data.</text>
</comment>
<accession>A0A8J8NR49</accession>
<keyword evidence="4" id="KW-1185">Reference proteome</keyword>
<dbReference type="AlphaFoldDB" id="A0A8J8NR49"/>
<organism evidence="3 4">
    <name type="scientific">Halteria grandinella</name>
    <dbReference type="NCBI Taxonomy" id="5974"/>
    <lineage>
        <taxon>Eukaryota</taxon>
        <taxon>Sar</taxon>
        <taxon>Alveolata</taxon>
        <taxon>Ciliophora</taxon>
        <taxon>Intramacronucleata</taxon>
        <taxon>Spirotrichea</taxon>
        <taxon>Stichotrichia</taxon>
        <taxon>Sporadotrichida</taxon>
        <taxon>Halteriidae</taxon>
        <taxon>Halteria</taxon>
    </lineage>
</organism>
<evidence type="ECO:0000313" key="3">
    <source>
        <dbReference type="EMBL" id="TNV79988.1"/>
    </source>
</evidence>
<protein>
    <submittedName>
        <fullName evidence="3">Uncharacterized protein</fullName>
    </submittedName>
</protein>
<proteinExistence type="predicted"/>
<feature type="region of interest" description="Disordered" evidence="2">
    <location>
        <begin position="1"/>
        <end position="23"/>
    </location>
</feature>
<dbReference type="Proteomes" id="UP000785679">
    <property type="component" value="Unassembled WGS sequence"/>
</dbReference>
<gene>
    <name evidence="3" type="ORF">FGO68_gene5764</name>
</gene>
<feature type="coiled-coil region" evidence="1">
    <location>
        <begin position="138"/>
        <end position="165"/>
    </location>
</feature>